<protein>
    <submittedName>
        <fullName evidence="2">Uncharacterized protein</fullName>
    </submittedName>
</protein>
<organism evidence="2 3">
    <name type="scientific">Pseudovirgaria hyperparasitica</name>
    <dbReference type="NCBI Taxonomy" id="470096"/>
    <lineage>
        <taxon>Eukaryota</taxon>
        <taxon>Fungi</taxon>
        <taxon>Dikarya</taxon>
        <taxon>Ascomycota</taxon>
        <taxon>Pezizomycotina</taxon>
        <taxon>Dothideomycetes</taxon>
        <taxon>Dothideomycetes incertae sedis</taxon>
        <taxon>Acrospermales</taxon>
        <taxon>Acrospermaceae</taxon>
        <taxon>Pseudovirgaria</taxon>
    </lineage>
</organism>
<dbReference type="RefSeq" id="XP_033604117.1">
    <property type="nucleotide sequence ID" value="XM_033745174.1"/>
</dbReference>
<feature type="compositionally biased region" description="Basic and acidic residues" evidence="1">
    <location>
        <begin position="211"/>
        <end position="225"/>
    </location>
</feature>
<feature type="compositionally biased region" description="Low complexity" evidence="1">
    <location>
        <begin position="22"/>
        <end position="31"/>
    </location>
</feature>
<feature type="region of interest" description="Disordered" evidence="1">
    <location>
        <begin position="296"/>
        <end position="351"/>
    </location>
</feature>
<feature type="compositionally biased region" description="Polar residues" evidence="1">
    <location>
        <begin position="42"/>
        <end position="54"/>
    </location>
</feature>
<accession>A0A6A6WI49</accession>
<dbReference type="AlphaFoldDB" id="A0A6A6WI49"/>
<feature type="compositionally biased region" description="Polar residues" evidence="1">
    <location>
        <begin position="174"/>
        <end position="185"/>
    </location>
</feature>
<keyword evidence="3" id="KW-1185">Reference proteome</keyword>
<feature type="compositionally biased region" description="Polar residues" evidence="1">
    <location>
        <begin position="321"/>
        <end position="339"/>
    </location>
</feature>
<feature type="region of interest" description="Disordered" evidence="1">
    <location>
        <begin position="12"/>
        <end position="279"/>
    </location>
</feature>
<name>A0A6A6WI49_9PEZI</name>
<evidence type="ECO:0000313" key="2">
    <source>
        <dbReference type="EMBL" id="KAF2761666.1"/>
    </source>
</evidence>
<feature type="compositionally biased region" description="Basic and acidic residues" evidence="1">
    <location>
        <begin position="153"/>
        <end position="166"/>
    </location>
</feature>
<gene>
    <name evidence="2" type="ORF">EJ05DRAFT_482516</name>
</gene>
<feature type="compositionally biased region" description="Polar residues" evidence="1">
    <location>
        <begin position="111"/>
        <end position="120"/>
    </location>
</feature>
<dbReference type="GeneID" id="54486228"/>
<feature type="compositionally biased region" description="Basic and acidic residues" evidence="1">
    <location>
        <begin position="296"/>
        <end position="312"/>
    </location>
</feature>
<reference evidence="2" key="1">
    <citation type="journal article" date="2020" name="Stud. Mycol.">
        <title>101 Dothideomycetes genomes: a test case for predicting lifestyles and emergence of pathogens.</title>
        <authorList>
            <person name="Haridas S."/>
            <person name="Albert R."/>
            <person name="Binder M."/>
            <person name="Bloem J."/>
            <person name="Labutti K."/>
            <person name="Salamov A."/>
            <person name="Andreopoulos B."/>
            <person name="Baker S."/>
            <person name="Barry K."/>
            <person name="Bills G."/>
            <person name="Bluhm B."/>
            <person name="Cannon C."/>
            <person name="Castanera R."/>
            <person name="Culley D."/>
            <person name="Daum C."/>
            <person name="Ezra D."/>
            <person name="Gonzalez J."/>
            <person name="Henrissat B."/>
            <person name="Kuo A."/>
            <person name="Liang C."/>
            <person name="Lipzen A."/>
            <person name="Lutzoni F."/>
            <person name="Magnuson J."/>
            <person name="Mondo S."/>
            <person name="Nolan M."/>
            <person name="Ohm R."/>
            <person name="Pangilinan J."/>
            <person name="Park H.-J."/>
            <person name="Ramirez L."/>
            <person name="Alfaro M."/>
            <person name="Sun H."/>
            <person name="Tritt A."/>
            <person name="Yoshinaga Y."/>
            <person name="Zwiers L.-H."/>
            <person name="Turgeon B."/>
            <person name="Goodwin S."/>
            <person name="Spatafora J."/>
            <person name="Crous P."/>
            <person name="Grigoriev I."/>
        </authorList>
    </citation>
    <scope>NUCLEOTIDE SEQUENCE</scope>
    <source>
        <strain evidence="2">CBS 121739</strain>
    </source>
</reference>
<dbReference type="Proteomes" id="UP000799437">
    <property type="component" value="Unassembled WGS sequence"/>
</dbReference>
<evidence type="ECO:0000256" key="1">
    <source>
        <dbReference type="SAM" id="MobiDB-lite"/>
    </source>
</evidence>
<dbReference type="EMBL" id="ML996566">
    <property type="protein sequence ID" value="KAF2761666.1"/>
    <property type="molecule type" value="Genomic_DNA"/>
</dbReference>
<feature type="compositionally biased region" description="Polar residues" evidence="1">
    <location>
        <begin position="84"/>
        <end position="95"/>
    </location>
</feature>
<evidence type="ECO:0000313" key="3">
    <source>
        <dbReference type="Proteomes" id="UP000799437"/>
    </source>
</evidence>
<sequence>MHSIFGRLCCQPTPKRKRSIQVASPSSVIPTISPPAPPPSRAQGTLESEQTDNIDLSAPESAAEINQRLRSAGHTPGPLDQTRKSSLLKTRTSLPDVNEHSPDFSIPRIATSKSWSNQPNPDDRQLGEIPATKIKSSPHSSLGGEACLMTEPSQKRYSEDVADRNIKLYGGIERSNSMPNDQKQTSPDERDRFTRRTSIPPFKTDQQEVSEPPKDEDVTPKESEGRILMVPDLGQVELARYAHQPSAWQSPDGKPVEFSNSRPIQPVREESEESFNTFLRTTGPVVEASKDSRLGLKKDINESSTLRMKEGAGSDDEQPSQRKVSVTPSVGVSRYSTAKASLPEDGDDDDAAEADRVVIWKGFSV</sequence>
<proteinExistence type="predicted"/>